<proteinExistence type="predicted"/>
<dbReference type="AlphaFoldDB" id="A0A921RQJ9"/>
<comment type="caution">
    <text evidence="2">The sequence shown here is derived from an EMBL/GenBank/DDBJ whole genome shotgun (WGS) entry which is preliminary data.</text>
</comment>
<feature type="region of interest" description="Disordered" evidence="1">
    <location>
        <begin position="42"/>
        <end position="66"/>
    </location>
</feature>
<dbReference type="EMBL" id="CM027681">
    <property type="protein sequence ID" value="KAG0543995.1"/>
    <property type="molecule type" value="Genomic_DNA"/>
</dbReference>
<protein>
    <submittedName>
        <fullName evidence="2">Uncharacterized protein</fullName>
    </submittedName>
</protein>
<reference evidence="2" key="2">
    <citation type="submission" date="2020-10" db="EMBL/GenBank/DDBJ databases">
        <authorList>
            <person name="Cooper E.A."/>
            <person name="Brenton Z.W."/>
            <person name="Flinn B.S."/>
            <person name="Jenkins J."/>
            <person name="Shu S."/>
            <person name="Flowers D."/>
            <person name="Luo F."/>
            <person name="Wang Y."/>
            <person name="Xia P."/>
            <person name="Barry K."/>
            <person name="Daum C."/>
            <person name="Lipzen A."/>
            <person name="Yoshinaga Y."/>
            <person name="Schmutz J."/>
            <person name="Saski C."/>
            <person name="Vermerris W."/>
            <person name="Kresovich S."/>
        </authorList>
    </citation>
    <scope>NUCLEOTIDE SEQUENCE</scope>
</reference>
<gene>
    <name evidence="2" type="ORF">BDA96_02G237500</name>
</gene>
<evidence type="ECO:0000313" key="3">
    <source>
        <dbReference type="Proteomes" id="UP000807115"/>
    </source>
</evidence>
<sequence>MGRMAPGRADEAKTPGLPCPSLSSLALLSLPCATCATKLRPRPKDKRQLKPFRPSGPSHLIRLDDL</sequence>
<dbReference type="Proteomes" id="UP000807115">
    <property type="component" value="Chromosome 2"/>
</dbReference>
<reference evidence="2" key="1">
    <citation type="journal article" date="2019" name="BMC Genomics">
        <title>A new reference genome for Sorghum bicolor reveals high levels of sequence similarity between sweet and grain genotypes: implications for the genetics of sugar metabolism.</title>
        <authorList>
            <person name="Cooper E.A."/>
            <person name="Brenton Z.W."/>
            <person name="Flinn B.S."/>
            <person name="Jenkins J."/>
            <person name="Shu S."/>
            <person name="Flowers D."/>
            <person name="Luo F."/>
            <person name="Wang Y."/>
            <person name="Xia P."/>
            <person name="Barry K."/>
            <person name="Daum C."/>
            <person name="Lipzen A."/>
            <person name="Yoshinaga Y."/>
            <person name="Schmutz J."/>
            <person name="Saski C."/>
            <person name="Vermerris W."/>
            <person name="Kresovich S."/>
        </authorList>
    </citation>
    <scope>NUCLEOTIDE SEQUENCE</scope>
</reference>
<name>A0A921RQJ9_SORBI</name>
<accession>A0A921RQJ9</accession>
<evidence type="ECO:0000256" key="1">
    <source>
        <dbReference type="SAM" id="MobiDB-lite"/>
    </source>
</evidence>
<evidence type="ECO:0000313" key="2">
    <source>
        <dbReference type="EMBL" id="KAG0543995.1"/>
    </source>
</evidence>
<organism evidence="2 3">
    <name type="scientific">Sorghum bicolor</name>
    <name type="common">Sorghum</name>
    <name type="synonym">Sorghum vulgare</name>
    <dbReference type="NCBI Taxonomy" id="4558"/>
    <lineage>
        <taxon>Eukaryota</taxon>
        <taxon>Viridiplantae</taxon>
        <taxon>Streptophyta</taxon>
        <taxon>Embryophyta</taxon>
        <taxon>Tracheophyta</taxon>
        <taxon>Spermatophyta</taxon>
        <taxon>Magnoliopsida</taxon>
        <taxon>Liliopsida</taxon>
        <taxon>Poales</taxon>
        <taxon>Poaceae</taxon>
        <taxon>PACMAD clade</taxon>
        <taxon>Panicoideae</taxon>
        <taxon>Andropogonodae</taxon>
        <taxon>Andropogoneae</taxon>
        <taxon>Sorghinae</taxon>
        <taxon>Sorghum</taxon>
    </lineage>
</organism>